<evidence type="ECO:0000313" key="3">
    <source>
        <dbReference type="Proteomes" id="UP000054270"/>
    </source>
</evidence>
<organism evidence="2 3">
    <name type="scientific">Hypholoma sublateritium (strain FD-334 SS-4)</name>
    <dbReference type="NCBI Taxonomy" id="945553"/>
    <lineage>
        <taxon>Eukaryota</taxon>
        <taxon>Fungi</taxon>
        <taxon>Dikarya</taxon>
        <taxon>Basidiomycota</taxon>
        <taxon>Agaricomycotina</taxon>
        <taxon>Agaricomycetes</taxon>
        <taxon>Agaricomycetidae</taxon>
        <taxon>Agaricales</taxon>
        <taxon>Agaricineae</taxon>
        <taxon>Strophariaceae</taxon>
        <taxon>Hypholoma</taxon>
    </lineage>
</organism>
<gene>
    <name evidence="2" type="ORF">HYPSUDRAFT_70842</name>
</gene>
<dbReference type="Proteomes" id="UP000054270">
    <property type="component" value="Unassembled WGS sequence"/>
</dbReference>
<keyword evidence="3" id="KW-1185">Reference proteome</keyword>
<name>A0A0D2NL23_HYPSF</name>
<feature type="region of interest" description="Disordered" evidence="1">
    <location>
        <begin position="1"/>
        <end position="43"/>
    </location>
</feature>
<dbReference type="EMBL" id="KN817606">
    <property type="protein sequence ID" value="KJA17286.1"/>
    <property type="molecule type" value="Genomic_DNA"/>
</dbReference>
<dbReference type="AlphaFoldDB" id="A0A0D2NL23"/>
<proteinExistence type="predicted"/>
<protein>
    <submittedName>
        <fullName evidence="2">Uncharacterized protein</fullName>
    </submittedName>
</protein>
<evidence type="ECO:0000313" key="2">
    <source>
        <dbReference type="EMBL" id="KJA17286.1"/>
    </source>
</evidence>
<accession>A0A0D2NL23</accession>
<feature type="compositionally biased region" description="Polar residues" evidence="1">
    <location>
        <begin position="31"/>
        <end position="42"/>
    </location>
</feature>
<evidence type="ECO:0000256" key="1">
    <source>
        <dbReference type="SAM" id="MobiDB-lite"/>
    </source>
</evidence>
<reference evidence="3" key="1">
    <citation type="submission" date="2014-04" db="EMBL/GenBank/DDBJ databases">
        <title>Evolutionary Origins and Diversification of the Mycorrhizal Mutualists.</title>
        <authorList>
            <consortium name="DOE Joint Genome Institute"/>
            <consortium name="Mycorrhizal Genomics Consortium"/>
            <person name="Kohler A."/>
            <person name="Kuo A."/>
            <person name="Nagy L.G."/>
            <person name="Floudas D."/>
            <person name="Copeland A."/>
            <person name="Barry K.W."/>
            <person name="Cichocki N."/>
            <person name="Veneault-Fourrey C."/>
            <person name="LaButti K."/>
            <person name="Lindquist E.A."/>
            <person name="Lipzen A."/>
            <person name="Lundell T."/>
            <person name="Morin E."/>
            <person name="Murat C."/>
            <person name="Riley R."/>
            <person name="Ohm R."/>
            <person name="Sun H."/>
            <person name="Tunlid A."/>
            <person name="Henrissat B."/>
            <person name="Grigoriev I.V."/>
            <person name="Hibbett D.S."/>
            <person name="Martin F."/>
        </authorList>
    </citation>
    <scope>NUCLEOTIDE SEQUENCE [LARGE SCALE GENOMIC DNA]</scope>
    <source>
        <strain evidence="3">FD-334 SS-4</strain>
    </source>
</reference>
<sequence>MPFTSTLPPASPARTSRPSNYTDPHRDPHPSSIQSPACSSPRKSIAGTRLCECVPGTGPARAHALQL</sequence>